<dbReference type="PANTHER" id="PTHR11086:SF18">
    <property type="entry name" value="DEOXYCYTIDYLATE DEAMINASE"/>
    <property type="match status" value="1"/>
</dbReference>
<dbReference type="EC" id="3.5.4.12" evidence="7"/>
<dbReference type="InterPro" id="IPR016193">
    <property type="entry name" value="Cytidine_deaminase-like"/>
</dbReference>
<dbReference type="Pfam" id="PF00383">
    <property type="entry name" value="dCMP_cyt_deam_1"/>
    <property type="match status" value="2"/>
</dbReference>
<evidence type="ECO:0000256" key="6">
    <source>
        <dbReference type="ARBA" id="ARBA00022833"/>
    </source>
</evidence>
<sequence length="488" mass="54462">MSSTAASGSLKPDDSFGVDTAQTLSSVHKDYHINHQMTDGDDQVSITPAAKRVKFGSHDSSESSTVTPHGVKYCSCSCSDTTPRDAKDNNNKLRHAEIKELLRRETGYDSDHPDAMQKRKDYISFEEFFMATAVLSSLRSKDPHHPCGCCIVDARNRIIGIGYNGFPMNCSDDVLPWVEPSKNVPFLHTYEPYLVHAEINAILCSGDVRGARLYVSGDIPCSDCAKTIIQAGISEVIYKEYSMENRGNSESKTASEVMFKMAGIKLRAFAASAEEMRLTCPVNDEAQSSKEELKRKGGDLILEHHRDIMRKEANLDVSVSTKRDDVLSWDDYFLFLAQLTARRSKDPNTQVGACLVLNKRIVGLGYNGFPVGCSDDLLPWARQGESELHTKYPFVCHAEVNAIMNRIFPNIRGASLYVALFPCNSCAKYIIQAGIREVVYLEDKYRDTDGCRASRIMFQMAGIQLRQHTPVKKSLLLQLNRTTNNNDP</sequence>
<protein>
    <recommendedName>
        <fullName evidence="8">dCMP deaminase</fullName>
        <ecNumber evidence="7">3.5.4.12</ecNumber>
    </recommendedName>
    <alternativeName>
        <fullName evidence="8">dCMP deaminase</fullName>
    </alternativeName>
</protein>
<name>A0A7S3L3S3_9STRA</name>
<dbReference type="InterPro" id="IPR002125">
    <property type="entry name" value="CMP_dCMP_dom"/>
</dbReference>
<comment type="similarity">
    <text evidence="2">Belongs to the cytidine and deoxycytidylate deaminase family.</text>
</comment>
<dbReference type="GO" id="GO:0009165">
    <property type="term" value="P:nucleotide biosynthetic process"/>
    <property type="evidence" value="ECO:0007669"/>
    <property type="project" value="UniProtKB-KW"/>
</dbReference>
<evidence type="ECO:0000256" key="7">
    <source>
        <dbReference type="ARBA" id="ARBA00038938"/>
    </source>
</evidence>
<organism evidence="10">
    <name type="scientific">Amphora coffeiformis</name>
    <dbReference type="NCBI Taxonomy" id="265554"/>
    <lineage>
        <taxon>Eukaryota</taxon>
        <taxon>Sar</taxon>
        <taxon>Stramenopiles</taxon>
        <taxon>Ochrophyta</taxon>
        <taxon>Bacillariophyta</taxon>
        <taxon>Bacillariophyceae</taxon>
        <taxon>Bacillariophycidae</taxon>
        <taxon>Thalassiophysales</taxon>
        <taxon>Catenulaceae</taxon>
        <taxon>Amphora</taxon>
    </lineage>
</organism>
<dbReference type="PROSITE" id="PS00903">
    <property type="entry name" value="CYT_DCMP_DEAMINASES_1"/>
    <property type="match status" value="2"/>
</dbReference>
<evidence type="ECO:0000256" key="1">
    <source>
        <dbReference type="ARBA" id="ARBA00001947"/>
    </source>
</evidence>
<evidence type="ECO:0000256" key="4">
    <source>
        <dbReference type="ARBA" id="ARBA00022727"/>
    </source>
</evidence>
<proteinExistence type="inferred from homology"/>
<dbReference type="FunFam" id="3.40.140.10:FF:000021">
    <property type="entry name" value="Deoxycytidylate deaminase"/>
    <property type="match status" value="1"/>
</dbReference>
<keyword evidence="5" id="KW-0378">Hydrolase</keyword>
<evidence type="ECO:0000256" key="8">
    <source>
        <dbReference type="ARBA" id="ARBA00041763"/>
    </source>
</evidence>
<keyword evidence="3" id="KW-0479">Metal-binding</keyword>
<evidence type="ECO:0000256" key="2">
    <source>
        <dbReference type="ARBA" id="ARBA00006576"/>
    </source>
</evidence>
<dbReference type="InterPro" id="IPR035105">
    <property type="entry name" value="Deoxycytidylate_deaminase_dom"/>
</dbReference>
<dbReference type="AlphaFoldDB" id="A0A7S3L3S3"/>
<feature type="domain" description="CMP/dCMP-type deaminase" evidence="9">
    <location>
        <begin position="328"/>
        <end position="465"/>
    </location>
</feature>
<feature type="domain" description="CMP/dCMP-type deaminase" evidence="9">
    <location>
        <begin position="124"/>
        <end position="250"/>
    </location>
</feature>
<evidence type="ECO:0000256" key="5">
    <source>
        <dbReference type="ARBA" id="ARBA00022801"/>
    </source>
</evidence>
<dbReference type="CDD" id="cd01286">
    <property type="entry name" value="deoxycytidylate_deaminase"/>
    <property type="match status" value="1"/>
</dbReference>
<keyword evidence="6" id="KW-0862">Zinc</keyword>
<dbReference type="Gene3D" id="3.40.140.10">
    <property type="entry name" value="Cytidine Deaminase, domain 2"/>
    <property type="match status" value="2"/>
</dbReference>
<dbReference type="InterPro" id="IPR016192">
    <property type="entry name" value="APOBEC/CMP_deaminase_Zn-bd"/>
</dbReference>
<evidence type="ECO:0000313" key="10">
    <source>
        <dbReference type="EMBL" id="CAE0410799.1"/>
    </source>
</evidence>
<dbReference type="EMBL" id="HBIM01009765">
    <property type="protein sequence ID" value="CAE0410799.1"/>
    <property type="molecule type" value="Transcribed_RNA"/>
</dbReference>
<dbReference type="SUPFAM" id="SSF53927">
    <property type="entry name" value="Cytidine deaminase-like"/>
    <property type="match status" value="2"/>
</dbReference>
<dbReference type="InterPro" id="IPR015517">
    <property type="entry name" value="dCMP_deaminase-rel"/>
</dbReference>
<accession>A0A7S3L3S3</accession>
<dbReference type="PANTHER" id="PTHR11086">
    <property type="entry name" value="DEOXYCYTIDYLATE DEAMINASE-RELATED"/>
    <property type="match status" value="1"/>
</dbReference>
<gene>
    <name evidence="10" type="ORF">ACOF00016_LOCUS8237</name>
</gene>
<evidence type="ECO:0000259" key="9">
    <source>
        <dbReference type="PROSITE" id="PS51747"/>
    </source>
</evidence>
<keyword evidence="4" id="KW-0545">Nucleotide biosynthesis</keyword>
<dbReference type="PROSITE" id="PS51747">
    <property type="entry name" value="CYT_DCMP_DEAMINASES_2"/>
    <property type="match status" value="2"/>
</dbReference>
<comment type="cofactor">
    <cofactor evidence="1">
        <name>Zn(2+)</name>
        <dbReference type="ChEBI" id="CHEBI:29105"/>
    </cofactor>
</comment>
<evidence type="ECO:0000256" key="3">
    <source>
        <dbReference type="ARBA" id="ARBA00022723"/>
    </source>
</evidence>
<reference evidence="10" key="1">
    <citation type="submission" date="2021-01" db="EMBL/GenBank/DDBJ databases">
        <authorList>
            <person name="Corre E."/>
            <person name="Pelletier E."/>
            <person name="Niang G."/>
            <person name="Scheremetjew M."/>
            <person name="Finn R."/>
            <person name="Kale V."/>
            <person name="Holt S."/>
            <person name="Cochrane G."/>
            <person name="Meng A."/>
            <person name="Brown T."/>
            <person name="Cohen L."/>
        </authorList>
    </citation>
    <scope>NUCLEOTIDE SEQUENCE</scope>
    <source>
        <strain evidence="10">CCMP127</strain>
    </source>
</reference>
<dbReference type="GO" id="GO:0008270">
    <property type="term" value="F:zinc ion binding"/>
    <property type="evidence" value="ECO:0007669"/>
    <property type="project" value="InterPro"/>
</dbReference>
<dbReference type="GO" id="GO:0005737">
    <property type="term" value="C:cytoplasm"/>
    <property type="evidence" value="ECO:0007669"/>
    <property type="project" value="TreeGrafter"/>
</dbReference>
<dbReference type="GO" id="GO:0004132">
    <property type="term" value="F:dCMP deaminase activity"/>
    <property type="evidence" value="ECO:0007669"/>
    <property type="project" value="UniProtKB-EC"/>
</dbReference>